<evidence type="ECO:0000313" key="5">
    <source>
        <dbReference type="EMBL" id="QAA95058.1"/>
    </source>
</evidence>
<evidence type="ECO:0008006" key="7">
    <source>
        <dbReference type="Google" id="ProtNLM"/>
    </source>
</evidence>
<dbReference type="InterPro" id="IPR031583">
    <property type="entry name" value="PelD_GGDEF"/>
</dbReference>
<protein>
    <recommendedName>
        <fullName evidence="7">PelD GGDEF domain-containing protein</fullName>
    </recommendedName>
</protein>
<feature type="transmembrane region" description="Helical" evidence="2">
    <location>
        <begin position="39"/>
        <end position="61"/>
    </location>
</feature>
<dbReference type="InterPro" id="IPR038367">
    <property type="entry name" value="PelD_GGDEF_sf"/>
</dbReference>
<organism evidence="5 6">
    <name type="scientific">Pollutimonas thiosulfatoxidans</name>
    <dbReference type="NCBI Taxonomy" id="2028345"/>
    <lineage>
        <taxon>Bacteria</taxon>
        <taxon>Pseudomonadati</taxon>
        <taxon>Pseudomonadota</taxon>
        <taxon>Betaproteobacteria</taxon>
        <taxon>Burkholderiales</taxon>
        <taxon>Alcaligenaceae</taxon>
        <taxon>Pollutimonas</taxon>
    </lineage>
</organism>
<reference evidence="5 6" key="1">
    <citation type="submission" date="2017-08" db="EMBL/GenBank/DDBJ databases">
        <authorList>
            <person name="Park S.-J."/>
            <person name="Kim H."/>
        </authorList>
    </citation>
    <scope>NUCLEOTIDE SEQUENCE [LARGE SCALE GENOMIC DNA]</scope>
    <source>
        <strain evidence="6">ye3</strain>
    </source>
</reference>
<feature type="region of interest" description="Disordered" evidence="1">
    <location>
        <begin position="1"/>
        <end position="22"/>
    </location>
</feature>
<evidence type="ECO:0000259" key="4">
    <source>
        <dbReference type="Pfam" id="PF16963"/>
    </source>
</evidence>
<evidence type="ECO:0000313" key="6">
    <source>
        <dbReference type="Proteomes" id="UP000283474"/>
    </source>
</evidence>
<evidence type="ECO:0000259" key="3">
    <source>
        <dbReference type="Pfam" id="PF13492"/>
    </source>
</evidence>
<feature type="domain" description="PelD GGDEF" evidence="4">
    <location>
        <begin position="334"/>
        <end position="457"/>
    </location>
</feature>
<feature type="domain" description="GAF" evidence="3">
    <location>
        <begin position="205"/>
        <end position="315"/>
    </location>
</feature>
<gene>
    <name evidence="5" type="ORF">CKA81_15205</name>
</gene>
<dbReference type="Gene3D" id="3.30.70.2880">
    <property type="match status" value="1"/>
</dbReference>
<keyword evidence="2" id="KW-0812">Transmembrane</keyword>
<evidence type="ECO:0000256" key="2">
    <source>
        <dbReference type="SAM" id="Phobius"/>
    </source>
</evidence>
<dbReference type="AlphaFoldDB" id="A0A410GFJ8"/>
<evidence type="ECO:0000256" key="1">
    <source>
        <dbReference type="SAM" id="MobiDB-lite"/>
    </source>
</evidence>
<name>A0A410GFJ8_9BURK</name>
<dbReference type="KEGG" id="pus:CKA81_15205"/>
<accession>A0A410GFJ8</accession>
<keyword evidence="2" id="KW-0472">Membrane</keyword>
<keyword evidence="2" id="KW-1133">Transmembrane helix</keyword>
<dbReference type="Pfam" id="PF16963">
    <property type="entry name" value="PelD_GGDEF"/>
    <property type="match status" value="1"/>
</dbReference>
<dbReference type="SUPFAM" id="SSF55781">
    <property type="entry name" value="GAF domain-like"/>
    <property type="match status" value="1"/>
</dbReference>
<dbReference type="EMBL" id="CP022987">
    <property type="protein sequence ID" value="QAA95058.1"/>
    <property type="molecule type" value="Genomic_DNA"/>
</dbReference>
<feature type="transmembrane region" description="Helical" evidence="2">
    <location>
        <begin position="112"/>
        <end position="132"/>
    </location>
</feature>
<sequence>MSDAIMNTVTLSTDTGRRTTADSAGRESRYLAIVAPNGLRGFAVVEVLAGMAVALGLSYVLRPGDPLLIDSPYPWLWLLATIFALRYGALLGVVAGLCILATAWLLYDPAKYSIPTVLFAGGMIQLVVAGHCSDLWRGRLRRLSAANDYLDDRLGSLITSHYLLCASHEHMEREMLGRPVTLRDAVAQLREAGRAMQGSEEAPGMQQLLEYAASVCSVDQAAIFRATGDGLAADALASIGADFPLEPEDSLLVACLETHQLTHLRSPDCQSSAYIACVPIVAHDRGLVAVLVVRSMPFLALTTENLQLLRTLSNYYVDGWSQTASVKGIRQHVPACPDEFALELGRLARVSDEAGIPSTLMAFRFPQAAAYQSAIDILRSERRSLDLIWVHASDQASIVFVLLPLTDTLAAHAYRLRMQRECQVRLGLDLDGMGVRVDALAVPVQAPGLALRHLLYRGQHD</sequence>
<feature type="compositionally biased region" description="Polar residues" evidence="1">
    <location>
        <begin position="1"/>
        <end position="14"/>
    </location>
</feature>
<feature type="transmembrane region" description="Helical" evidence="2">
    <location>
        <begin position="73"/>
        <end position="106"/>
    </location>
</feature>
<dbReference type="Gene3D" id="3.30.450.40">
    <property type="match status" value="1"/>
</dbReference>
<dbReference type="Pfam" id="PF13492">
    <property type="entry name" value="GAF_3"/>
    <property type="match status" value="1"/>
</dbReference>
<proteinExistence type="predicted"/>
<dbReference type="InterPro" id="IPR003018">
    <property type="entry name" value="GAF"/>
</dbReference>
<keyword evidence="6" id="KW-1185">Reference proteome</keyword>
<dbReference type="Proteomes" id="UP000283474">
    <property type="component" value="Chromosome"/>
</dbReference>
<dbReference type="InterPro" id="IPR029016">
    <property type="entry name" value="GAF-like_dom_sf"/>
</dbReference>